<dbReference type="Proteomes" id="UP000216113">
    <property type="component" value="Unassembled WGS sequence"/>
</dbReference>
<dbReference type="InterPro" id="IPR035906">
    <property type="entry name" value="MetI-like_sf"/>
</dbReference>
<name>A0A266LUJ3_PSEFR</name>
<evidence type="ECO:0000259" key="8">
    <source>
        <dbReference type="PROSITE" id="PS50928"/>
    </source>
</evidence>
<dbReference type="Gene3D" id="1.10.3720.10">
    <property type="entry name" value="MetI-like"/>
    <property type="match status" value="1"/>
</dbReference>
<feature type="domain" description="ABC transmembrane type-1" evidence="8">
    <location>
        <begin position="88"/>
        <end position="276"/>
    </location>
</feature>
<feature type="transmembrane region" description="Helical" evidence="7">
    <location>
        <begin position="205"/>
        <end position="232"/>
    </location>
</feature>
<dbReference type="PANTHER" id="PTHR43386">
    <property type="entry name" value="OLIGOPEPTIDE TRANSPORT SYSTEM PERMEASE PROTEIN APPC"/>
    <property type="match status" value="1"/>
</dbReference>
<dbReference type="PROSITE" id="PS50928">
    <property type="entry name" value="ABC_TM1"/>
    <property type="match status" value="1"/>
</dbReference>
<evidence type="ECO:0000256" key="1">
    <source>
        <dbReference type="ARBA" id="ARBA00004651"/>
    </source>
</evidence>
<evidence type="ECO:0000256" key="6">
    <source>
        <dbReference type="ARBA" id="ARBA00023136"/>
    </source>
</evidence>
<dbReference type="InterPro" id="IPR000515">
    <property type="entry name" value="MetI-like"/>
</dbReference>
<dbReference type="AlphaFoldDB" id="A0A266LUJ3"/>
<dbReference type="GO" id="GO:0005886">
    <property type="term" value="C:plasma membrane"/>
    <property type="evidence" value="ECO:0007669"/>
    <property type="project" value="UniProtKB-SubCell"/>
</dbReference>
<comment type="subcellular location">
    <subcellularLocation>
        <location evidence="1 7">Cell membrane</location>
        <topology evidence="1 7">Multi-pass membrane protein</topology>
    </subcellularLocation>
</comment>
<dbReference type="EMBL" id="NQKL01000010">
    <property type="protein sequence ID" value="OZY41062.1"/>
    <property type="molecule type" value="Genomic_DNA"/>
</dbReference>
<feature type="transmembrane region" description="Helical" evidence="7">
    <location>
        <begin position="27"/>
        <end position="48"/>
    </location>
</feature>
<comment type="similarity">
    <text evidence="7">Belongs to the binding-protein-dependent transport system permease family.</text>
</comment>
<comment type="caution">
    <text evidence="9">The sequence shown here is derived from an EMBL/GenBank/DDBJ whole genome shotgun (WGS) entry which is preliminary data.</text>
</comment>
<evidence type="ECO:0000256" key="3">
    <source>
        <dbReference type="ARBA" id="ARBA00022475"/>
    </source>
</evidence>
<keyword evidence="4 7" id="KW-0812">Transmembrane</keyword>
<sequence length="292" mass="30265">MTSAALPNAPTGYSESVWTALLRNPSALIGATMLALVLTLALLAGTLYPGDPLDMVAMPMLWPGDDPGYFLGSDSLGRDVAAGIAHGARGSLLIAASATLISVLIGGLVGALAGYHGGKLGDVLMRICEVFQTVPSFLLVIVIVAIGNPTLGIIALAIGISSWPTVARLVRAEFRTLREADFVTAARSLGFGNSSIILREILPNALAPLVVTTSILIAQAILVEAGLAFLGMSDPNQASWGAMLGSGREQIASGWYLTALPGLAIIFVVLALNLLGDGLNDALNPRLRRYIP</sequence>
<reference evidence="9 10" key="1">
    <citation type="submission" date="2017-08" db="EMBL/GenBank/DDBJ databases">
        <title>Genomic and metabolic characterisation of spoilage-associated Pseudomonas species.</title>
        <authorList>
            <person name="Stanborough T."/>
            <person name="Fegan N."/>
            <person name="Powell S.M."/>
            <person name="Singh T."/>
            <person name="Tamplin M.L."/>
            <person name="Chandry P.S."/>
        </authorList>
    </citation>
    <scope>NUCLEOTIDE SEQUENCE [LARGE SCALE GENOMIC DNA]</scope>
    <source>
        <strain evidence="9 10">F1820</strain>
    </source>
</reference>
<evidence type="ECO:0000256" key="2">
    <source>
        <dbReference type="ARBA" id="ARBA00022448"/>
    </source>
</evidence>
<keyword evidence="6 7" id="KW-0472">Membrane</keyword>
<evidence type="ECO:0000256" key="7">
    <source>
        <dbReference type="RuleBase" id="RU363032"/>
    </source>
</evidence>
<evidence type="ECO:0000256" key="4">
    <source>
        <dbReference type="ARBA" id="ARBA00022692"/>
    </source>
</evidence>
<evidence type="ECO:0000256" key="5">
    <source>
        <dbReference type="ARBA" id="ARBA00022989"/>
    </source>
</evidence>
<dbReference type="PANTHER" id="PTHR43386:SF1">
    <property type="entry name" value="D,D-DIPEPTIDE TRANSPORT SYSTEM PERMEASE PROTEIN DDPC-RELATED"/>
    <property type="match status" value="1"/>
</dbReference>
<proteinExistence type="inferred from homology"/>
<feature type="transmembrane region" description="Helical" evidence="7">
    <location>
        <begin position="253"/>
        <end position="275"/>
    </location>
</feature>
<accession>A0A266LUJ3</accession>
<feature type="transmembrane region" description="Helical" evidence="7">
    <location>
        <begin position="136"/>
        <end position="160"/>
    </location>
</feature>
<dbReference type="GO" id="GO:0055085">
    <property type="term" value="P:transmembrane transport"/>
    <property type="evidence" value="ECO:0007669"/>
    <property type="project" value="InterPro"/>
</dbReference>
<keyword evidence="5 7" id="KW-1133">Transmembrane helix</keyword>
<protein>
    <submittedName>
        <fullName evidence="9">ABC transporter permease</fullName>
    </submittedName>
</protein>
<keyword evidence="2 7" id="KW-0813">Transport</keyword>
<dbReference type="CDD" id="cd06261">
    <property type="entry name" value="TM_PBP2"/>
    <property type="match status" value="1"/>
</dbReference>
<gene>
    <name evidence="9" type="ORF">CJF43_14300</name>
</gene>
<dbReference type="Pfam" id="PF12911">
    <property type="entry name" value="OppC_N"/>
    <property type="match status" value="1"/>
</dbReference>
<evidence type="ECO:0000313" key="10">
    <source>
        <dbReference type="Proteomes" id="UP000216113"/>
    </source>
</evidence>
<dbReference type="Pfam" id="PF00528">
    <property type="entry name" value="BPD_transp_1"/>
    <property type="match status" value="1"/>
</dbReference>
<keyword evidence="3" id="KW-1003">Cell membrane</keyword>
<organism evidence="9 10">
    <name type="scientific">Pseudomonas fragi</name>
    <dbReference type="NCBI Taxonomy" id="296"/>
    <lineage>
        <taxon>Bacteria</taxon>
        <taxon>Pseudomonadati</taxon>
        <taxon>Pseudomonadota</taxon>
        <taxon>Gammaproteobacteria</taxon>
        <taxon>Pseudomonadales</taxon>
        <taxon>Pseudomonadaceae</taxon>
        <taxon>Pseudomonas</taxon>
    </lineage>
</organism>
<dbReference type="InterPro" id="IPR025966">
    <property type="entry name" value="OppC_N"/>
</dbReference>
<dbReference type="RefSeq" id="WP_095029765.1">
    <property type="nucleotide sequence ID" value="NZ_NQKL01000010.1"/>
</dbReference>
<dbReference type="SUPFAM" id="SSF161098">
    <property type="entry name" value="MetI-like"/>
    <property type="match status" value="1"/>
</dbReference>
<evidence type="ECO:0000313" key="9">
    <source>
        <dbReference type="EMBL" id="OZY41062.1"/>
    </source>
</evidence>
<dbReference type="InterPro" id="IPR050366">
    <property type="entry name" value="BP-dependent_transpt_permease"/>
</dbReference>
<feature type="transmembrane region" description="Helical" evidence="7">
    <location>
        <begin position="92"/>
        <end position="115"/>
    </location>
</feature>